<evidence type="ECO:0000256" key="11">
    <source>
        <dbReference type="HAMAP-Rule" id="MF_00255"/>
    </source>
</evidence>
<dbReference type="InterPro" id="IPR015944">
    <property type="entry name" value="Gly-tRNA-synth_bsu"/>
</dbReference>
<dbReference type="SMART" id="SM00836">
    <property type="entry name" value="DALR_1"/>
    <property type="match status" value="1"/>
</dbReference>
<comment type="caution">
    <text evidence="13">The sequence shown here is derived from an EMBL/GenBank/DDBJ whole genome shotgun (WGS) entry which is preliminary data.</text>
</comment>
<evidence type="ECO:0000259" key="12">
    <source>
        <dbReference type="SMART" id="SM00836"/>
    </source>
</evidence>
<evidence type="ECO:0000256" key="1">
    <source>
        <dbReference type="ARBA" id="ARBA00004496"/>
    </source>
</evidence>
<dbReference type="PROSITE" id="PS50861">
    <property type="entry name" value="AA_TRNA_LIGASE_II_GLYAB"/>
    <property type="match status" value="1"/>
</dbReference>
<evidence type="ECO:0000256" key="5">
    <source>
        <dbReference type="ARBA" id="ARBA00022598"/>
    </source>
</evidence>
<gene>
    <name evidence="11" type="primary">glyS</name>
    <name evidence="13" type="ORF">ENJ12_02990</name>
</gene>
<keyword evidence="7 11" id="KW-0067">ATP-binding</keyword>
<comment type="catalytic activity">
    <reaction evidence="10 11">
        <text>tRNA(Gly) + glycine + ATP = glycyl-tRNA(Gly) + AMP + diphosphate</text>
        <dbReference type="Rhea" id="RHEA:16013"/>
        <dbReference type="Rhea" id="RHEA-COMP:9664"/>
        <dbReference type="Rhea" id="RHEA-COMP:9683"/>
        <dbReference type="ChEBI" id="CHEBI:30616"/>
        <dbReference type="ChEBI" id="CHEBI:33019"/>
        <dbReference type="ChEBI" id="CHEBI:57305"/>
        <dbReference type="ChEBI" id="CHEBI:78442"/>
        <dbReference type="ChEBI" id="CHEBI:78522"/>
        <dbReference type="ChEBI" id="CHEBI:456215"/>
        <dbReference type="EC" id="6.1.1.14"/>
    </reaction>
</comment>
<keyword evidence="4 11" id="KW-0963">Cytoplasm</keyword>
<keyword evidence="9 11" id="KW-0030">Aminoacyl-tRNA synthetase</keyword>
<keyword evidence="6 11" id="KW-0547">Nucleotide-binding</keyword>
<comment type="similarity">
    <text evidence="2 11">Belongs to the class-II aminoacyl-tRNA synthetase family.</text>
</comment>
<dbReference type="NCBIfam" id="TIGR00211">
    <property type="entry name" value="glyS"/>
    <property type="match status" value="1"/>
</dbReference>
<evidence type="ECO:0000256" key="3">
    <source>
        <dbReference type="ARBA" id="ARBA00011209"/>
    </source>
</evidence>
<evidence type="ECO:0000256" key="2">
    <source>
        <dbReference type="ARBA" id="ARBA00008226"/>
    </source>
</evidence>
<organism evidence="13">
    <name type="scientific">Thiolapillus brandeum</name>
    <dbReference type="NCBI Taxonomy" id="1076588"/>
    <lineage>
        <taxon>Bacteria</taxon>
        <taxon>Pseudomonadati</taxon>
        <taxon>Pseudomonadota</taxon>
        <taxon>Gammaproteobacteria</taxon>
        <taxon>Chromatiales</taxon>
        <taxon>Sedimenticolaceae</taxon>
        <taxon>Thiolapillus</taxon>
    </lineage>
</organism>
<dbReference type="EMBL" id="DRLF01000111">
    <property type="protein sequence ID" value="HEC05790.1"/>
    <property type="molecule type" value="Genomic_DNA"/>
</dbReference>
<keyword evidence="5 11" id="KW-0436">Ligase</keyword>
<accession>A0A831RVC3</accession>
<feature type="domain" description="DALR anticodon binding" evidence="12">
    <location>
        <begin position="586"/>
        <end position="689"/>
    </location>
</feature>
<dbReference type="GO" id="GO:0006426">
    <property type="term" value="P:glycyl-tRNA aminoacylation"/>
    <property type="evidence" value="ECO:0007669"/>
    <property type="project" value="UniProtKB-UniRule"/>
</dbReference>
<dbReference type="PANTHER" id="PTHR30075">
    <property type="entry name" value="GLYCYL-TRNA SYNTHETASE"/>
    <property type="match status" value="1"/>
</dbReference>
<dbReference type="InterPro" id="IPR006194">
    <property type="entry name" value="Gly-tRNA-synth_heterodimer"/>
</dbReference>
<dbReference type="GO" id="GO:0004814">
    <property type="term" value="F:arginine-tRNA ligase activity"/>
    <property type="evidence" value="ECO:0007669"/>
    <property type="project" value="InterPro"/>
</dbReference>
<dbReference type="SUPFAM" id="SSF109604">
    <property type="entry name" value="HD-domain/PDEase-like"/>
    <property type="match status" value="1"/>
</dbReference>
<evidence type="ECO:0000256" key="6">
    <source>
        <dbReference type="ARBA" id="ARBA00022741"/>
    </source>
</evidence>
<evidence type="ECO:0000313" key="13">
    <source>
        <dbReference type="EMBL" id="HEC05790.1"/>
    </source>
</evidence>
<comment type="subcellular location">
    <subcellularLocation>
        <location evidence="1 11">Cytoplasm</location>
    </subcellularLocation>
</comment>
<reference evidence="13" key="1">
    <citation type="journal article" date="2020" name="mSystems">
        <title>Genome- and Community-Level Interaction Insights into Carbon Utilization and Element Cycling Functions of Hydrothermarchaeota in Hydrothermal Sediment.</title>
        <authorList>
            <person name="Zhou Z."/>
            <person name="Liu Y."/>
            <person name="Xu W."/>
            <person name="Pan J."/>
            <person name="Luo Z.H."/>
            <person name="Li M."/>
        </authorList>
    </citation>
    <scope>NUCLEOTIDE SEQUENCE [LARGE SCALE GENOMIC DNA]</scope>
    <source>
        <strain evidence="13">HyVt-458</strain>
    </source>
</reference>
<dbReference type="AlphaFoldDB" id="A0A831RVC3"/>
<dbReference type="GO" id="GO:0006420">
    <property type="term" value="P:arginyl-tRNA aminoacylation"/>
    <property type="evidence" value="ECO:0007669"/>
    <property type="project" value="InterPro"/>
</dbReference>
<dbReference type="EC" id="6.1.1.14" evidence="11"/>
<evidence type="ECO:0000256" key="7">
    <source>
        <dbReference type="ARBA" id="ARBA00022840"/>
    </source>
</evidence>
<dbReference type="GO" id="GO:0005524">
    <property type="term" value="F:ATP binding"/>
    <property type="evidence" value="ECO:0007669"/>
    <property type="project" value="UniProtKB-UniRule"/>
</dbReference>
<comment type="subunit">
    <text evidence="3 11">Tetramer of two alpha and two beta subunits.</text>
</comment>
<evidence type="ECO:0000256" key="10">
    <source>
        <dbReference type="ARBA" id="ARBA00047937"/>
    </source>
</evidence>
<dbReference type="Pfam" id="PF02092">
    <property type="entry name" value="tRNA_synt_2f"/>
    <property type="match status" value="1"/>
</dbReference>
<evidence type="ECO:0000256" key="8">
    <source>
        <dbReference type="ARBA" id="ARBA00022917"/>
    </source>
</evidence>
<evidence type="ECO:0000256" key="4">
    <source>
        <dbReference type="ARBA" id="ARBA00022490"/>
    </source>
</evidence>
<dbReference type="Pfam" id="PF05746">
    <property type="entry name" value="DALR_1"/>
    <property type="match status" value="1"/>
</dbReference>
<dbReference type="PRINTS" id="PR01045">
    <property type="entry name" value="TRNASYNTHGB"/>
</dbReference>
<dbReference type="HAMAP" id="MF_00255">
    <property type="entry name" value="Gly_tRNA_synth_beta"/>
    <property type="match status" value="1"/>
</dbReference>
<dbReference type="GO" id="GO:0005829">
    <property type="term" value="C:cytosol"/>
    <property type="evidence" value="ECO:0007669"/>
    <property type="project" value="TreeGrafter"/>
</dbReference>
<dbReference type="PANTHER" id="PTHR30075:SF2">
    <property type="entry name" value="GLYCINE--TRNA LIGASE, CHLOROPLASTIC_MITOCHONDRIAL 2"/>
    <property type="match status" value="1"/>
</dbReference>
<sequence length="691" mass="76588">MTSSQDLIFELGTEELPPVALKKLSAALESEFVAGLKNAGLDHGKVVSYAAPRRLALLVEGLITRQPNRKTEKRGPAVQAAFDADGNPSKAAEGFARSCGTTVDQLDRLKTDKGEWLMYQVEEKGKAAAELLPEIAENALNRLPIPKRMRWGSSDAQFVRPVHWLLFKQGSDVIPCRLLDVDAGELSYGHRFHHPDALQIDAPSNYADKLESAGKVITHFETRRDNIRSQVENAAETLGGRADIDDALLDEVTALNEWPIAITGSFEEKYLEVPPEALILTMKKNQKYFPLFDADGKLMNHFITIANIDSPKPEVISEGNERVIRPRLADAMFFWEQDGKQKLEDHIESLKTVVFQKDLGSMYDKSTRVAALAAWIAERTGADSSLAKRAGMLSRCDLMTNMVGEFADMQGIMGRYQALRDGEPEELATAMEEFYLPRYSGDRLPQTSTGIALALAEKTDTLCGIFGIGMKPTGDKDPFALRRAALGALRIIREHSLTLNIRELLDTAVASLQDRITGDNVASDVYSFLMERLKVLLADEGVSSQLFESVVAVKPRTLPDLDARIQAVSSFLELPEAEALAAANKRIRNILRKSNEEIPPQVDAQLLQDQTEKTLFEILQAKQQEISPFLKGGDYRSALAALAELRTPVDKFFDDVMVNVDDAALRRNRLALLQALANLFLQVADISRLQQ</sequence>
<proteinExistence type="inferred from homology"/>
<protein>
    <recommendedName>
        <fullName evidence="11">Glycine--tRNA ligase beta subunit</fullName>
        <ecNumber evidence="11">6.1.1.14</ecNumber>
    </recommendedName>
    <alternativeName>
        <fullName evidence="11">Glycyl-tRNA synthetase beta subunit</fullName>
        <shortName evidence="11">GlyRS</shortName>
    </alternativeName>
</protein>
<name>A0A831RVC3_9GAMM</name>
<keyword evidence="8 11" id="KW-0648">Protein biosynthesis</keyword>
<evidence type="ECO:0000256" key="9">
    <source>
        <dbReference type="ARBA" id="ARBA00023146"/>
    </source>
</evidence>
<dbReference type="GO" id="GO:0004820">
    <property type="term" value="F:glycine-tRNA ligase activity"/>
    <property type="evidence" value="ECO:0007669"/>
    <property type="project" value="UniProtKB-UniRule"/>
</dbReference>
<dbReference type="Proteomes" id="UP000886339">
    <property type="component" value="Unassembled WGS sequence"/>
</dbReference>
<dbReference type="InterPro" id="IPR008909">
    <property type="entry name" value="DALR_anticod-bd"/>
</dbReference>
<dbReference type="Gene3D" id="1.10.730.10">
    <property type="entry name" value="Isoleucyl-tRNA Synthetase, Domain 1"/>
    <property type="match status" value="1"/>
</dbReference>